<evidence type="ECO:0000313" key="2">
    <source>
        <dbReference type="EMBL" id="EIT68519.1"/>
    </source>
</evidence>
<proteinExistence type="predicted"/>
<sequence length="130" mass="13659">MSRLLATWMFCLGLVITRLLGVHVHVCAGLEQQPGGHEQPHYADAGLLFGESHDSDHADDREVDLVASIASSPSFADLDPVALPGPDRLTLSAAAGWLSSIVPQGPPATAAVRPSYFTPPLRGPPSISLT</sequence>
<reference evidence="2 3" key="1">
    <citation type="journal article" date="2012" name="J. Bacteriol.">
        <title>Genome Sequence of n-Alkane-Degrading Hydrocarboniphaga effusa Strain AP103T (ATCC BAA-332T).</title>
        <authorList>
            <person name="Chang H.K."/>
            <person name="Zylstra G.J."/>
            <person name="Chae J.C."/>
        </authorList>
    </citation>
    <scope>NUCLEOTIDE SEQUENCE [LARGE SCALE GENOMIC DNA]</scope>
    <source>
        <strain evidence="2 3">AP103</strain>
    </source>
</reference>
<accession>I7Z9M9</accession>
<comment type="caution">
    <text evidence="2">The sequence shown here is derived from an EMBL/GenBank/DDBJ whole genome shotgun (WGS) entry which is preliminary data.</text>
</comment>
<dbReference type="EMBL" id="AKGD01000003">
    <property type="protein sequence ID" value="EIT68519.1"/>
    <property type="molecule type" value="Genomic_DNA"/>
</dbReference>
<gene>
    <name evidence="2" type="ORF">WQQ_37140</name>
</gene>
<organism evidence="2 3">
    <name type="scientific">Hydrocarboniphaga effusa AP103</name>
    <dbReference type="NCBI Taxonomy" id="1172194"/>
    <lineage>
        <taxon>Bacteria</taxon>
        <taxon>Pseudomonadati</taxon>
        <taxon>Pseudomonadota</taxon>
        <taxon>Gammaproteobacteria</taxon>
        <taxon>Nevskiales</taxon>
        <taxon>Nevskiaceae</taxon>
        <taxon>Hydrocarboniphaga</taxon>
    </lineage>
</organism>
<evidence type="ECO:0000256" key="1">
    <source>
        <dbReference type="SAM" id="MobiDB-lite"/>
    </source>
</evidence>
<keyword evidence="3" id="KW-1185">Reference proteome</keyword>
<dbReference type="AlphaFoldDB" id="I7Z9M9"/>
<dbReference type="STRING" id="1172194.WQQ_37140"/>
<evidence type="ECO:0000313" key="3">
    <source>
        <dbReference type="Proteomes" id="UP000003704"/>
    </source>
</evidence>
<name>I7Z9M9_9GAMM</name>
<feature type="region of interest" description="Disordered" evidence="1">
    <location>
        <begin position="33"/>
        <end position="56"/>
    </location>
</feature>
<dbReference type="Proteomes" id="UP000003704">
    <property type="component" value="Unassembled WGS sequence"/>
</dbReference>
<dbReference type="OrthoDB" id="7064545at2"/>
<protein>
    <submittedName>
        <fullName evidence="2">Uncharacterized protein</fullName>
    </submittedName>
</protein>
<dbReference type="RefSeq" id="WP_007186649.1">
    <property type="nucleotide sequence ID" value="NZ_AKGD01000003.1"/>
</dbReference>